<sequence>MKSLDKVWFTAKELEALKLNGLPSHATNITRKAKNENWLSREAKGVKGGGFEYHISTLPKEAQMSLGLRDSIQSIKSNAFKAMEEHAIKENGFADFRQINRDYYEPIDDFRGVRVSAGLGLENEEQYDSAYIMVESSWFQRTGNKSKYCAMFTVKGESMEPTLKDGEEIIVDRSKRELTEGKIFVLNHNGSMLVKKVQFTYGGVELISDNPSYRPLKLDTEEANSLVVIGQVVRGYRDF</sequence>
<dbReference type="OrthoDB" id="5676324at2"/>
<dbReference type="SUPFAM" id="SSF46955">
    <property type="entry name" value="Putative DNA-binding domain"/>
    <property type="match status" value="1"/>
</dbReference>
<dbReference type="InterPro" id="IPR036286">
    <property type="entry name" value="LexA/Signal_pep-like_sf"/>
</dbReference>
<dbReference type="InterPro" id="IPR036388">
    <property type="entry name" value="WH-like_DNA-bd_sf"/>
</dbReference>
<dbReference type="InterPro" id="IPR039418">
    <property type="entry name" value="LexA-like"/>
</dbReference>
<keyword evidence="5" id="KW-0804">Transcription</keyword>
<evidence type="ECO:0000256" key="1">
    <source>
        <dbReference type="ARBA" id="ARBA00022670"/>
    </source>
</evidence>
<protein>
    <submittedName>
        <fullName evidence="7">Phage repressor</fullName>
    </submittedName>
</protein>
<dbReference type="CDD" id="cd06529">
    <property type="entry name" value="S24_LexA-like"/>
    <property type="match status" value="1"/>
</dbReference>
<dbReference type="RefSeq" id="WP_115002873.1">
    <property type="nucleotide sequence ID" value="NZ_UGHS01000003.1"/>
</dbReference>
<evidence type="ECO:0000256" key="4">
    <source>
        <dbReference type="ARBA" id="ARBA00023125"/>
    </source>
</evidence>
<keyword evidence="3" id="KW-0805">Transcription regulation</keyword>
<dbReference type="InterPro" id="IPR003314">
    <property type="entry name" value="Mu-type_HTH"/>
</dbReference>
<keyword evidence="2" id="KW-0378">Hydrolase</keyword>
<dbReference type="SUPFAM" id="SSF51306">
    <property type="entry name" value="LexA/Signal peptidase"/>
    <property type="match status" value="1"/>
</dbReference>
<dbReference type="PANTHER" id="PTHR40661">
    <property type="match status" value="1"/>
</dbReference>
<dbReference type="GO" id="GO:0016020">
    <property type="term" value="C:membrane"/>
    <property type="evidence" value="ECO:0007669"/>
    <property type="project" value="InterPro"/>
</dbReference>
<dbReference type="PROSITE" id="PS51702">
    <property type="entry name" value="HTH_MU"/>
    <property type="match status" value="1"/>
</dbReference>
<dbReference type="Proteomes" id="UP000255264">
    <property type="component" value="Unassembled WGS sequence"/>
</dbReference>
<dbReference type="PROSITE" id="PS00501">
    <property type="entry name" value="SPASE_I_1"/>
    <property type="match status" value="1"/>
</dbReference>
<reference evidence="7 8" key="1">
    <citation type="submission" date="2018-06" db="EMBL/GenBank/DDBJ databases">
        <authorList>
            <consortium name="Pathogen Informatics"/>
            <person name="Doyle S."/>
        </authorList>
    </citation>
    <scope>NUCLEOTIDE SEQUENCE [LARGE SCALE GENOMIC DNA]</scope>
    <source>
        <strain evidence="7 8">NCTC13335</strain>
    </source>
</reference>
<dbReference type="Gene3D" id="2.10.109.10">
    <property type="entry name" value="Umud Fragment, subunit A"/>
    <property type="match status" value="1"/>
</dbReference>
<dbReference type="InterPro" id="IPR009061">
    <property type="entry name" value="DNA-bd_dom_put_sf"/>
</dbReference>
<keyword evidence="4" id="KW-0238">DNA-binding</keyword>
<evidence type="ECO:0000256" key="5">
    <source>
        <dbReference type="ARBA" id="ARBA00023163"/>
    </source>
</evidence>
<evidence type="ECO:0000313" key="7">
    <source>
        <dbReference type="EMBL" id="STO92883.1"/>
    </source>
</evidence>
<organism evidence="7 8">
    <name type="scientific">Haemophilus pittmaniae</name>
    <dbReference type="NCBI Taxonomy" id="249188"/>
    <lineage>
        <taxon>Bacteria</taxon>
        <taxon>Pseudomonadati</taxon>
        <taxon>Pseudomonadota</taxon>
        <taxon>Gammaproteobacteria</taxon>
        <taxon>Pasteurellales</taxon>
        <taxon>Pasteurellaceae</taxon>
        <taxon>Haemophilus</taxon>
    </lineage>
</organism>
<keyword evidence="8" id="KW-1185">Reference proteome</keyword>
<accession>A0A377IXF4</accession>
<proteinExistence type="predicted"/>
<dbReference type="InterPro" id="IPR019756">
    <property type="entry name" value="Pept_S26A_signal_pept_1_Ser-AS"/>
</dbReference>
<gene>
    <name evidence="7" type="ORF">NCTC13335_00740</name>
</gene>
<dbReference type="GO" id="GO:0003677">
    <property type="term" value="F:DNA binding"/>
    <property type="evidence" value="ECO:0007669"/>
    <property type="project" value="UniProtKB-KW"/>
</dbReference>
<evidence type="ECO:0000256" key="2">
    <source>
        <dbReference type="ARBA" id="ARBA00022801"/>
    </source>
</evidence>
<dbReference type="InterPro" id="IPR015927">
    <property type="entry name" value="Peptidase_S24_S26A/B/C"/>
</dbReference>
<feature type="domain" description="HTH Mu-type" evidence="6">
    <location>
        <begin position="7"/>
        <end position="74"/>
    </location>
</feature>
<dbReference type="EMBL" id="UGHS01000003">
    <property type="protein sequence ID" value="STO92883.1"/>
    <property type="molecule type" value="Genomic_DNA"/>
</dbReference>
<dbReference type="Pfam" id="PF00717">
    <property type="entry name" value="Peptidase_S24"/>
    <property type="match status" value="1"/>
</dbReference>
<keyword evidence="1" id="KW-0645">Protease</keyword>
<dbReference type="AlphaFoldDB" id="A0A377IXF4"/>
<name>A0A377IXF4_9PAST</name>
<dbReference type="GO" id="GO:0004252">
    <property type="term" value="F:serine-type endopeptidase activity"/>
    <property type="evidence" value="ECO:0007669"/>
    <property type="project" value="InterPro"/>
</dbReference>
<evidence type="ECO:0000313" key="8">
    <source>
        <dbReference type="Proteomes" id="UP000255264"/>
    </source>
</evidence>
<dbReference type="GO" id="GO:0006508">
    <property type="term" value="P:proteolysis"/>
    <property type="evidence" value="ECO:0007669"/>
    <property type="project" value="UniProtKB-KW"/>
</dbReference>
<dbReference type="Pfam" id="PF02316">
    <property type="entry name" value="HTH_Tnp_Mu_1"/>
    <property type="match status" value="1"/>
</dbReference>
<evidence type="ECO:0000259" key="6">
    <source>
        <dbReference type="PROSITE" id="PS51702"/>
    </source>
</evidence>
<evidence type="ECO:0000256" key="3">
    <source>
        <dbReference type="ARBA" id="ARBA00023015"/>
    </source>
</evidence>
<dbReference type="PANTHER" id="PTHR40661:SF3">
    <property type="entry name" value="FELS-1 PROPHAGE TRANSCRIPTIONAL REGULATOR"/>
    <property type="match status" value="1"/>
</dbReference>
<dbReference type="Gene3D" id="1.10.10.10">
    <property type="entry name" value="Winged helix-like DNA-binding domain superfamily/Winged helix DNA-binding domain"/>
    <property type="match status" value="1"/>
</dbReference>